<reference evidence="3" key="1">
    <citation type="submission" date="2014-11" db="EMBL/GenBank/DDBJ databases">
        <authorList>
            <person name="Otto D Thomas"/>
            <person name="Naeem Raeece"/>
        </authorList>
    </citation>
    <scope>NUCLEOTIDE SEQUENCE</scope>
</reference>
<name>A0A0G4HCQ5_9ALVE</name>
<accession>A0A0G4HCQ5</accession>
<evidence type="ECO:0000313" key="3">
    <source>
        <dbReference type="EMBL" id="CEM41601.1"/>
    </source>
</evidence>
<organism evidence="3">
    <name type="scientific">Chromera velia CCMP2878</name>
    <dbReference type="NCBI Taxonomy" id="1169474"/>
    <lineage>
        <taxon>Eukaryota</taxon>
        <taxon>Sar</taxon>
        <taxon>Alveolata</taxon>
        <taxon>Colpodellida</taxon>
        <taxon>Chromeraceae</taxon>
        <taxon>Chromera</taxon>
    </lineage>
</organism>
<feature type="chain" id="PRO_5005191832" evidence="2">
    <location>
        <begin position="21"/>
        <end position="188"/>
    </location>
</feature>
<feature type="compositionally biased region" description="Basic and acidic residues" evidence="1">
    <location>
        <begin position="52"/>
        <end position="64"/>
    </location>
</feature>
<dbReference type="VEuPathDB" id="CryptoDB:Cvel_6292"/>
<proteinExistence type="predicted"/>
<gene>
    <name evidence="3" type="ORF">Cvel_6292</name>
</gene>
<dbReference type="AlphaFoldDB" id="A0A0G4HCQ5"/>
<feature type="compositionally biased region" description="Basic and acidic residues" evidence="1">
    <location>
        <begin position="99"/>
        <end position="110"/>
    </location>
</feature>
<feature type="region of interest" description="Disordered" evidence="1">
    <location>
        <begin position="25"/>
        <end position="112"/>
    </location>
</feature>
<evidence type="ECO:0000256" key="1">
    <source>
        <dbReference type="SAM" id="MobiDB-lite"/>
    </source>
</evidence>
<sequence length="188" mass="20482">MRLQLVLVGCIAALSSFALATHHHHSHSSHSSHKNDRQHGHGGNTLQVEVTPHGDARVENSPSEHRHHHHHHTAVPDVSSSHGSSGRFIPSSKVSQASLEREKALEEKQNGQRSLLQTGVKSKFFGGDDDEDKDCSTCTKLYFQMWEDDPIGDDFVGRTLGPQKEDPAIGQGCAGFAVDDIGTVARQS</sequence>
<feature type="signal peptide" evidence="2">
    <location>
        <begin position="1"/>
        <end position="20"/>
    </location>
</feature>
<protein>
    <submittedName>
        <fullName evidence="3">Uncharacterized protein</fullName>
    </submittedName>
</protein>
<dbReference type="EMBL" id="CDMZ01002268">
    <property type="protein sequence ID" value="CEM41601.1"/>
    <property type="molecule type" value="Genomic_DNA"/>
</dbReference>
<evidence type="ECO:0000256" key="2">
    <source>
        <dbReference type="SAM" id="SignalP"/>
    </source>
</evidence>
<keyword evidence="2" id="KW-0732">Signal</keyword>